<protein>
    <recommendedName>
        <fullName evidence="5 10">Dihydropteroate synthase</fullName>
        <shortName evidence="10">DHPS</shortName>
        <ecNumber evidence="5 10">2.5.1.15</ecNumber>
    </recommendedName>
    <alternativeName>
        <fullName evidence="10">Dihydropteroate pyrophosphorylase</fullName>
    </alternativeName>
</protein>
<dbReference type="RefSeq" id="WP_223406799.1">
    <property type="nucleotide sequence ID" value="NZ_JAGSHT010000013.1"/>
</dbReference>
<evidence type="ECO:0000256" key="2">
    <source>
        <dbReference type="ARBA" id="ARBA00001946"/>
    </source>
</evidence>
<gene>
    <name evidence="12" type="primary">folP</name>
    <name evidence="12" type="ORF">KCQ71_13690</name>
</gene>
<keyword evidence="13" id="KW-1185">Reference proteome</keyword>
<dbReference type="InterPro" id="IPR011005">
    <property type="entry name" value="Dihydropteroate_synth-like_sf"/>
</dbReference>
<dbReference type="CDD" id="cd00739">
    <property type="entry name" value="DHPS"/>
    <property type="match status" value="1"/>
</dbReference>
<evidence type="ECO:0000256" key="6">
    <source>
        <dbReference type="ARBA" id="ARBA00022679"/>
    </source>
</evidence>
<dbReference type="InterPro" id="IPR045031">
    <property type="entry name" value="DHP_synth-like"/>
</dbReference>
<dbReference type="Gene3D" id="3.20.20.20">
    <property type="entry name" value="Dihydropteroate synthase-like"/>
    <property type="match status" value="1"/>
</dbReference>
<dbReference type="PROSITE" id="PS50972">
    <property type="entry name" value="PTERIN_BINDING"/>
    <property type="match status" value="1"/>
</dbReference>
<accession>A0ABS7SAB6</accession>
<comment type="caution">
    <text evidence="12">The sequence shown here is derived from an EMBL/GenBank/DDBJ whole genome shotgun (WGS) entry which is preliminary data.</text>
</comment>
<evidence type="ECO:0000313" key="12">
    <source>
        <dbReference type="EMBL" id="MBZ2197212.1"/>
    </source>
</evidence>
<evidence type="ECO:0000256" key="5">
    <source>
        <dbReference type="ARBA" id="ARBA00012458"/>
    </source>
</evidence>
<dbReference type="NCBIfam" id="TIGR01496">
    <property type="entry name" value="DHPS"/>
    <property type="match status" value="1"/>
</dbReference>
<evidence type="ECO:0000256" key="8">
    <source>
        <dbReference type="ARBA" id="ARBA00022842"/>
    </source>
</evidence>
<keyword evidence="8 10" id="KW-0460">Magnesium</keyword>
<feature type="domain" description="Pterin-binding" evidence="11">
    <location>
        <begin position="5"/>
        <end position="262"/>
    </location>
</feature>
<dbReference type="InterPro" id="IPR006390">
    <property type="entry name" value="DHP_synth_dom"/>
</dbReference>
<comment type="pathway">
    <text evidence="3 10">Cofactor biosynthesis; tetrahydrofolate biosynthesis; 7,8-dihydrofolate from 2-amino-4-hydroxy-6-hydroxymethyl-7,8-dihydropteridine diphosphate and 4-aminobenzoate: step 1/2.</text>
</comment>
<comment type="cofactor">
    <cofactor evidence="2 10">
        <name>Mg(2+)</name>
        <dbReference type="ChEBI" id="CHEBI:18420"/>
    </cofactor>
</comment>
<dbReference type="EC" id="2.5.1.15" evidence="5 10"/>
<comment type="similarity">
    <text evidence="4 10">Belongs to the DHPS family.</text>
</comment>
<dbReference type="GO" id="GO:0004156">
    <property type="term" value="F:dihydropteroate synthase activity"/>
    <property type="evidence" value="ECO:0007669"/>
    <property type="project" value="UniProtKB-EC"/>
</dbReference>
<dbReference type="EMBL" id="JAGSHT010000013">
    <property type="protein sequence ID" value="MBZ2197212.1"/>
    <property type="molecule type" value="Genomic_DNA"/>
</dbReference>
<dbReference type="SUPFAM" id="SSF51717">
    <property type="entry name" value="Dihydropteroate synthetase-like"/>
    <property type="match status" value="1"/>
</dbReference>
<organism evidence="12 13">
    <name type="scientific">Occultella gossypii</name>
    <dbReference type="NCBI Taxonomy" id="2800820"/>
    <lineage>
        <taxon>Bacteria</taxon>
        <taxon>Bacillati</taxon>
        <taxon>Actinomycetota</taxon>
        <taxon>Actinomycetes</taxon>
        <taxon>Micrococcales</taxon>
        <taxon>Ruaniaceae</taxon>
        <taxon>Occultella</taxon>
    </lineage>
</organism>
<evidence type="ECO:0000256" key="3">
    <source>
        <dbReference type="ARBA" id="ARBA00004763"/>
    </source>
</evidence>
<proteinExistence type="inferred from homology"/>
<dbReference type="Pfam" id="PF00809">
    <property type="entry name" value="Pterin_bind"/>
    <property type="match status" value="1"/>
</dbReference>
<evidence type="ECO:0000256" key="9">
    <source>
        <dbReference type="ARBA" id="ARBA00022909"/>
    </source>
</evidence>
<keyword evidence="6 10" id="KW-0808">Transferase</keyword>
<dbReference type="InterPro" id="IPR000489">
    <property type="entry name" value="Pterin-binding_dom"/>
</dbReference>
<dbReference type="PROSITE" id="PS00793">
    <property type="entry name" value="DHPS_2"/>
    <property type="match status" value="1"/>
</dbReference>
<dbReference type="PANTHER" id="PTHR20941">
    <property type="entry name" value="FOLATE SYNTHESIS PROTEINS"/>
    <property type="match status" value="1"/>
</dbReference>
<comment type="function">
    <text evidence="10">Catalyzes the condensation of para-aminobenzoate (pABA) with 6-hydroxymethyl-7,8-dihydropterin diphosphate (DHPt-PP) to form 7,8-dihydropteroate (H2Pte), the immediate precursor of folate derivatives.</text>
</comment>
<dbReference type="PANTHER" id="PTHR20941:SF1">
    <property type="entry name" value="FOLIC ACID SYNTHESIS PROTEIN FOL1"/>
    <property type="match status" value="1"/>
</dbReference>
<keyword evidence="9 10" id="KW-0289">Folate biosynthesis</keyword>
<evidence type="ECO:0000259" key="11">
    <source>
        <dbReference type="PROSITE" id="PS50972"/>
    </source>
</evidence>
<evidence type="ECO:0000256" key="4">
    <source>
        <dbReference type="ARBA" id="ARBA00009503"/>
    </source>
</evidence>
<name>A0ABS7SAB6_9MICO</name>
<comment type="catalytic activity">
    <reaction evidence="1">
        <text>(7,8-dihydropterin-6-yl)methyl diphosphate + 4-aminobenzoate = 7,8-dihydropteroate + diphosphate</text>
        <dbReference type="Rhea" id="RHEA:19949"/>
        <dbReference type="ChEBI" id="CHEBI:17836"/>
        <dbReference type="ChEBI" id="CHEBI:17839"/>
        <dbReference type="ChEBI" id="CHEBI:33019"/>
        <dbReference type="ChEBI" id="CHEBI:72950"/>
        <dbReference type="EC" id="2.5.1.15"/>
    </reaction>
</comment>
<evidence type="ECO:0000256" key="1">
    <source>
        <dbReference type="ARBA" id="ARBA00000012"/>
    </source>
</evidence>
<keyword evidence="7 10" id="KW-0479">Metal-binding</keyword>
<dbReference type="Proteomes" id="UP000826651">
    <property type="component" value="Unassembled WGS sequence"/>
</dbReference>
<sequence>MTPRTLVMGVVNVTPDSFSDGGQWFEQDVAIAHGRHLLAQGADILDIGGESTRPGAERVSLAEELQRVVPVVEALAAAGAVISVDTMRAEVASASLGAGATFINDVSGGLADPQMVPLVAAGDFTYVVSHWRGHSDVMAEHATYGDVVGEVVGELRGRLAAILAAGVDPERVIIDPGLGFAKDGADNWRLLAHLDALTALGHRVLIGASRKRFLGQLLDDAGAESLPVFRDRATAAVTALVAAHGVWGVRVHEVAGSVDAVRVAQALRSAENEPSSEGREGTP</sequence>
<dbReference type="PROSITE" id="PS00792">
    <property type="entry name" value="DHPS_1"/>
    <property type="match status" value="1"/>
</dbReference>
<evidence type="ECO:0000256" key="10">
    <source>
        <dbReference type="RuleBase" id="RU361205"/>
    </source>
</evidence>
<evidence type="ECO:0000256" key="7">
    <source>
        <dbReference type="ARBA" id="ARBA00022723"/>
    </source>
</evidence>
<reference evidence="12 13" key="1">
    <citation type="submission" date="2021-04" db="EMBL/GenBank/DDBJ databases">
        <title>Ruania sp. nov., isolated from sandy soil of mangrove forest.</title>
        <authorList>
            <person name="Ge X."/>
            <person name="Huang R."/>
            <person name="Liu W."/>
        </authorList>
    </citation>
    <scope>NUCLEOTIDE SEQUENCE [LARGE SCALE GENOMIC DNA]</scope>
    <source>
        <strain evidence="12 13">N2-46</strain>
    </source>
</reference>
<evidence type="ECO:0000313" key="13">
    <source>
        <dbReference type="Proteomes" id="UP000826651"/>
    </source>
</evidence>